<protein>
    <submittedName>
        <fullName evidence="1">Exocyst complex component sec6</fullName>
    </submittedName>
</protein>
<evidence type="ECO:0000313" key="2">
    <source>
        <dbReference type="Proteomes" id="UP000554482"/>
    </source>
</evidence>
<reference evidence="1 2" key="1">
    <citation type="submission" date="2020-06" db="EMBL/GenBank/DDBJ databases">
        <title>Transcriptomic and genomic resources for Thalictrum thalictroides and T. hernandezii: Facilitating candidate gene discovery in an emerging model plant lineage.</title>
        <authorList>
            <person name="Arias T."/>
            <person name="Riano-Pachon D.M."/>
            <person name="Di Stilio V.S."/>
        </authorList>
    </citation>
    <scope>NUCLEOTIDE SEQUENCE [LARGE SCALE GENOMIC DNA]</scope>
    <source>
        <strain evidence="2">cv. WT478/WT964</strain>
        <tissue evidence="1">Leaves</tissue>
    </source>
</reference>
<dbReference type="PANTHER" id="PTHR21292:SF1">
    <property type="entry name" value="EXOCYST COMPLEX COMPONENT 3"/>
    <property type="match status" value="1"/>
</dbReference>
<dbReference type="EMBL" id="JABWDY010003583">
    <property type="protein sequence ID" value="KAF5205840.1"/>
    <property type="molecule type" value="Genomic_DNA"/>
</dbReference>
<name>A0A7J6XBL1_THATH</name>
<dbReference type="AlphaFoldDB" id="A0A7J6XBL1"/>
<dbReference type="GO" id="GO:0000145">
    <property type="term" value="C:exocyst"/>
    <property type="evidence" value="ECO:0007669"/>
    <property type="project" value="InterPro"/>
</dbReference>
<dbReference type="GO" id="GO:0000149">
    <property type="term" value="F:SNARE binding"/>
    <property type="evidence" value="ECO:0007669"/>
    <property type="project" value="TreeGrafter"/>
</dbReference>
<dbReference type="GO" id="GO:0051601">
    <property type="term" value="P:exocyst localization"/>
    <property type="evidence" value="ECO:0007669"/>
    <property type="project" value="TreeGrafter"/>
</dbReference>
<evidence type="ECO:0000313" key="1">
    <source>
        <dbReference type="EMBL" id="KAF5205840.1"/>
    </source>
</evidence>
<proteinExistence type="predicted"/>
<dbReference type="InterPro" id="IPR010326">
    <property type="entry name" value="EXOC3/Sec6"/>
</dbReference>
<dbReference type="PANTHER" id="PTHR21292">
    <property type="entry name" value="EXOCYST COMPLEX COMPONENT SEC6-RELATED"/>
    <property type="match status" value="1"/>
</dbReference>
<gene>
    <name evidence="1" type="ORF">FRX31_004573</name>
</gene>
<comment type="caution">
    <text evidence="1">The sequence shown here is derived from an EMBL/GenBank/DDBJ whole genome shotgun (WGS) entry which is preliminary data.</text>
</comment>
<dbReference type="GO" id="GO:0006887">
    <property type="term" value="P:exocytosis"/>
    <property type="evidence" value="ECO:0007669"/>
    <property type="project" value="InterPro"/>
</dbReference>
<dbReference type="OrthoDB" id="190098at2759"/>
<keyword evidence="2" id="KW-1185">Reference proteome</keyword>
<accession>A0A7J6XBL1</accession>
<sequence>MYISGPFNHFHGRKIRFQILSKDLGIEAKEAAVREVAKLLPLPELLSSIASIKSDYITRQQANDAQLSTMVAEQVEQAHAGLEAIDLSQKAINGIRENFLSIERYTLLLIK</sequence>
<dbReference type="Proteomes" id="UP000554482">
    <property type="component" value="Unassembled WGS sequence"/>
</dbReference>
<organism evidence="1 2">
    <name type="scientific">Thalictrum thalictroides</name>
    <name type="common">Rue-anemone</name>
    <name type="synonym">Anemone thalictroides</name>
    <dbReference type="NCBI Taxonomy" id="46969"/>
    <lineage>
        <taxon>Eukaryota</taxon>
        <taxon>Viridiplantae</taxon>
        <taxon>Streptophyta</taxon>
        <taxon>Embryophyta</taxon>
        <taxon>Tracheophyta</taxon>
        <taxon>Spermatophyta</taxon>
        <taxon>Magnoliopsida</taxon>
        <taxon>Ranunculales</taxon>
        <taxon>Ranunculaceae</taxon>
        <taxon>Thalictroideae</taxon>
        <taxon>Thalictrum</taxon>
    </lineage>
</organism>